<comment type="caution">
    <text evidence="4">The sequence shown here is derived from an EMBL/GenBank/DDBJ whole genome shotgun (WGS) entry which is preliminary data.</text>
</comment>
<dbReference type="PANTHER" id="PTHR40465:SF1">
    <property type="entry name" value="DUF6534 DOMAIN-CONTAINING PROTEIN"/>
    <property type="match status" value="1"/>
</dbReference>
<dbReference type="Proteomes" id="UP001150217">
    <property type="component" value="Unassembled WGS sequence"/>
</dbReference>
<feature type="region of interest" description="Disordered" evidence="1">
    <location>
        <begin position="226"/>
        <end position="251"/>
    </location>
</feature>
<evidence type="ECO:0000313" key="5">
    <source>
        <dbReference type="Proteomes" id="UP001150217"/>
    </source>
</evidence>
<dbReference type="PANTHER" id="PTHR40465">
    <property type="entry name" value="CHROMOSOME 1, WHOLE GENOME SHOTGUN SEQUENCE"/>
    <property type="match status" value="1"/>
</dbReference>
<keyword evidence="2" id="KW-0472">Membrane</keyword>
<feature type="transmembrane region" description="Helical" evidence="2">
    <location>
        <begin position="25"/>
        <end position="48"/>
    </location>
</feature>
<sequence>MTATAALSVNGFYGWRIHKMSKQNWWLTGPIAFLSVAQVGLAFTNAAVLMNTKTFFDIAKKFQPKDCICDQSICVGAVARYYYLRDIKRQGYLPTQEIVDGIVVFTINDGVMTCAVAIAAVICCLAMPNNFVFLGLFVINSKFYSNSVLATLNLRNWYRHRYAPGHRPVLMMPRATSDANKGETEQRSISMLPNFGGSTRRSSVSIDHIGDETSVEMYMERQVNLDTPESHETKTKQTVELFTPRNPDLQQ</sequence>
<protein>
    <recommendedName>
        <fullName evidence="3">DUF6534 domain-containing protein</fullName>
    </recommendedName>
</protein>
<evidence type="ECO:0000256" key="1">
    <source>
        <dbReference type="SAM" id="MobiDB-lite"/>
    </source>
</evidence>
<reference evidence="4" key="1">
    <citation type="submission" date="2022-08" db="EMBL/GenBank/DDBJ databases">
        <title>A Global Phylogenomic Analysis of the Shiitake Genus Lentinula.</title>
        <authorList>
            <consortium name="DOE Joint Genome Institute"/>
            <person name="Sierra-Patev S."/>
            <person name="Min B."/>
            <person name="Naranjo-Ortiz M."/>
            <person name="Looney B."/>
            <person name="Konkel Z."/>
            <person name="Slot J.C."/>
            <person name="Sakamoto Y."/>
            <person name="Steenwyk J.L."/>
            <person name="Rokas A."/>
            <person name="Carro J."/>
            <person name="Camarero S."/>
            <person name="Ferreira P."/>
            <person name="Molpeceres G."/>
            <person name="Ruiz-Duenas F.J."/>
            <person name="Serrano A."/>
            <person name="Henrissat B."/>
            <person name="Drula E."/>
            <person name="Hughes K.W."/>
            <person name="Mata J.L."/>
            <person name="Ishikawa N.K."/>
            <person name="Vargas-Isla R."/>
            <person name="Ushijima S."/>
            <person name="Smith C.A."/>
            <person name="Ahrendt S."/>
            <person name="Andreopoulos W."/>
            <person name="He G."/>
            <person name="Labutti K."/>
            <person name="Lipzen A."/>
            <person name="Ng V."/>
            <person name="Riley R."/>
            <person name="Sandor L."/>
            <person name="Barry K."/>
            <person name="Martinez A.T."/>
            <person name="Xiao Y."/>
            <person name="Gibbons J.G."/>
            <person name="Terashima K."/>
            <person name="Grigoriev I.V."/>
            <person name="Hibbett D.S."/>
        </authorList>
    </citation>
    <scope>NUCLEOTIDE SEQUENCE</scope>
    <source>
        <strain evidence="4">RHP3577 ss4</strain>
    </source>
</reference>
<evidence type="ECO:0000259" key="3">
    <source>
        <dbReference type="Pfam" id="PF20152"/>
    </source>
</evidence>
<proteinExistence type="predicted"/>
<accession>A0ABQ8VDR0</accession>
<feature type="transmembrane region" description="Helical" evidence="2">
    <location>
        <begin position="115"/>
        <end position="139"/>
    </location>
</feature>
<dbReference type="EMBL" id="JANVFT010000044">
    <property type="protein sequence ID" value="KAJ4489266.1"/>
    <property type="molecule type" value="Genomic_DNA"/>
</dbReference>
<feature type="compositionally biased region" description="Basic and acidic residues" evidence="1">
    <location>
        <begin position="228"/>
        <end position="237"/>
    </location>
</feature>
<dbReference type="Pfam" id="PF20152">
    <property type="entry name" value="DUF6534"/>
    <property type="match status" value="1"/>
</dbReference>
<feature type="domain" description="DUF6534" evidence="3">
    <location>
        <begin position="77"/>
        <end position="156"/>
    </location>
</feature>
<gene>
    <name evidence="4" type="ORF">C8R41DRAFT_835500</name>
</gene>
<dbReference type="InterPro" id="IPR045339">
    <property type="entry name" value="DUF6534"/>
</dbReference>
<keyword evidence="5" id="KW-1185">Reference proteome</keyword>
<keyword evidence="2" id="KW-1133">Transmembrane helix</keyword>
<organism evidence="4 5">
    <name type="scientific">Lentinula lateritia</name>
    <dbReference type="NCBI Taxonomy" id="40482"/>
    <lineage>
        <taxon>Eukaryota</taxon>
        <taxon>Fungi</taxon>
        <taxon>Dikarya</taxon>
        <taxon>Basidiomycota</taxon>
        <taxon>Agaricomycotina</taxon>
        <taxon>Agaricomycetes</taxon>
        <taxon>Agaricomycetidae</taxon>
        <taxon>Agaricales</taxon>
        <taxon>Marasmiineae</taxon>
        <taxon>Omphalotaceae</taxon>
        <taxon>Lentinula</taxon>
    </lineage>
</organism>
<name>A0ABQ8VDR0_9AGAR</name>
<evidence type="ECO:0000313" key="4">
    <source>
        <dbReference type="EMBL" id="KAJ4489266.1"/>
    </source>
</evidence>
<evidence type="ECO:0000256" key="2">
    <source>
        <dbReference type="SAM" id="Phobius"/>
    </source>
</evidence>
<keyword evidence="2" id="KW-0812">Transmembrane</keyword>